<evidence type="ECO:0000256" key="3">
    <source>
        <dbReference type="ARBA" id="ARBA00023002"/>
    </source>
</evidence>
<dbReference type="Gene3D" id="3.40.50.720">
    <property type="entry name" value="NAD(P)-binding Rossmann-like Domain"/>
    <property type="match status" value="1"/>
</dbReference>
<dbReference type="PRINTS" id="PR00081">
    <property type="entry name" value="GDHRDH"/>
</dbReference>
<comment type="caution">
    <text evidence="4">The sequence shown here is derived from an EMBL/GenBank/DDBJ whole genome shotgun (WGS) entry which is preliminary data.</text>
</comment>
<comment type="similarity">
    <text evidence="1">Belongs to the short-chain dehydrogenases/reductases (SDR) family.</text>
</comment>
<gene>
    <name evidence="4" type="ORF">NA57DRAFT_70634</name>
</gene>
<evidence type="ECO:0000256" key="1">
    <source>
        <dbReference type="ARBA" id="ARBA00006484"/>
    </source>
</evidence>
<accession>A0A9P4MAU8</accession>
<dbReference type="SUPFAM" id="SSF51735">
    <property type="entry name" value="NAD(P)-binding Rossmann-fold domains"/>
    <property type="match status" value="1"/>
</dbReference>
<dbReference type="Pfam" id="PF00106">
    <property type="entry name" value="adh_short"/>
    <property type="match status" value="1"/>
</dbReference>
<evidence type="ECO:0000313" key="5">
    <source>
        <dbReference type="Proteomes" id="UP000799772"/>
    </source>
</evidence>
<dbReference type="PANTHER" id="PTHR24320">
    <property type="entry name" value="RETINOL DEHYDROGENASE"/>
    <property type="match status" value="1"/>
</dbReference>
<keyword evidence="3" id="KW-0560">Oxidoreductase</keyword>
<name>A0A9P4MAU8_9PEZI</name>
<dbReference type="PANTHER" id="PTHR24320:SF236">
    <property type="entry name" value="SHORT-CHAIN DEHYDROGENASE-RELATED"/>
    <property type="match status" value="1"/>
</dbReference>
<dbReference type="GO" id="GO:0016491">
    <property type="term" value="F:oxidoreductase activity"/>
    <property type="evidence" value="ECO:0007669"/>
    <property type="project" value="UniProtKB-KW"/>
</dbReference>
<dbReference type="AlphaFoldDB" id="A0A9P4MAU8"/>
<dbReference type="InterPro" id="IPR036291">
    <property type="entry name" value="NAD(P)-bd_dom_sf"/>
</dbReference>
<protein>
    <submittedName>
        <fullName evidence="4">NAD(P)-binding protein</fullName>
    </submittedName>
</protein>
<evidence type="ECO:0000256" key="2">
    <source>
        <dbReference type="ARBA" id="ARBA00022857"/>
    </source>
</evidence>
<dbReference type="EMBL" id="ML978121">
    <property type="protein sequence ID" value="KAF2104428.1"/>
    <property type="molecule type" value="Genomic_DNA"/>
</dbReference>
<sequence length="332" mass="36819">MGQQLSLAINLFNQNYFIPQATLTEANLPSQRGKVHIVTGGYSGIGKELVKILYQKDATVYIFGRNEQNAIQAIEEVKGLFPASEGRLEFINIDLSDLRTVKPAAEAFLSKESRLDVLTNNAGILFPPRDLQSAQGYELQLCANCLGHFVLMKCLFPILKSTAATSPSGSVRVTWAGSIGVDLSSPKNGILWDESTGAPKRGDHMHDYSQAKVGNVYLSSELARRHGRDGVMSLAFQPGHLSSPMQRHLPGTMRQVFDWFVGHPVHLGAYTELFAGWKELSESDNGAWIIPWGRIGWMRSDITANLRGKEEGGLGGAEKFWDWCEQELKEYY</sequence>
<dbReference type="InterPro" id="IPR002347">
    <property type="entry name" value="SDR_fam"/>
</dbReference>
<organism evidence="4 5">
    <name type="scientific">Rhizodiscina lignyota</name>
    <dbReference type="NCBI Taxonomy" id="1504668"/>
    <lineage>
        <taxon>Eukaryota</taxon>
        <taxon>Fungi</taxon>
        <taxon>Dikarya</taxon>
        <taxon>Ascomycota</taxon>
        <taxon>Pezizomycotina</taxon>
        <taxon>Dothideomycetes</taxon>
        <taxon>Pleosporomycetidae</taxon>
        <taxon>Aulographales</taxon>
        <taxon>Rhizodiscinaceae</taxon>
        <taxon>Rhizodiscina</taxon>
    </lineage>
</organism>
<dbReference type="Proteomes" id="UP000799772">
    <property type="component" value="Unassembled WGS sequence"/>
</dbReference>
<reference evidence="4" key="1">
    <citation type="journal article" date="2020" name="Stud. Mycol.">
        <title>101 Dothideomycetes genomes: a test case for predicting lifestyles and emergence of pathogens.</title>
        <authorList>
            <person name="Haridas S."/>
            <person name="Albert R."/>
            <person name="Binder M."/>
            <person name="Bloem J."/>
            <person name="Labutti K."/>
            <person name="Salamov A."/>
            <person name="Andreopoulos B."/>
            <person name="Baker S."/>
            <person name="Barry K."/>
            <person name="Bills G."/>
            <person name="Bluhm B."/>
            <person name="Cannon C."/>
            <person name="Castanera R."/>
            <person name="Culley D."/>
            <person name="Daum C."/>
            <person name="Ezra D."/>
            <person name="Gonzalez J."/>
            <person name="Henrissat B."/>
            <person name="Kuo A."/>
            <person name="Liang C."/>
            <person name="Lipzen A."/>
            <person name="Lutzoni F."/>
            <person name="Magnuson J."/>
            <person name="Mondo S."/>
            <person name="Nolan M."/>
            <person name="Ohm R."/>
            <person name="Pangilinan J."/>
            <person name="Park H.-J."/>
            <person name="Ramirez L."/>
            <person name="Alfaro M."/>
            <person name="Sun H."/>
            <person name="Tritt A."/>
            <person name="Yoshinaga Y."/>
            <person name="Zwiers L.-H."/>
            <person name="Turgeon B."/>
            <person name="Goodwin S."/>
            <person name="Spatafora J."/>
            <person name="Crous P."/>
            <person name="Grigoriev I."/>
        </authorList>
    </citation>
    <scope>NUCLEOTIDE SEQUENCE</scope>
    <source>
        <strain evidence="4">CBS 133067</strain>
    </source>
</reference>
<keyword evidence="5" id="KW-1185">Reference proteome</keyword>
<evidence type="ECO:0000313" key="4">
    <source>
        <dbReference type="EMBL" id="KAF2104428.1"/>
    </source>
</evidence>
<keyword evidence="2" id="KW-0521">NADP</keyword>
<dbReference type="OrthoDB" id="191139at2759"/>
<proteinExistence type="inferred from homology"/>